<reference evidence="2" key="1">
    <citation type="journal article" date="2019" name="Int. J. Syst. Evol. Microbiol.">
        <title>The Global Catalogue of Microorganisms (GCM) 10K type strain sequencing project: providing services to taxonomists for standard genome sequencing and annotation.</title>
        <authorList>
            <consortium name="The Broad Institute Genomics Platform"/>
            <consortium name="The Broad Institute Genome Sequencing Center for Infectious Disease"/>
            <person name="Wu L."/>
            <person name="Ma J."/>
        </authorList>
    </citation>
    <scope>NUCLEOTIDE SEQUENCE [LARGE SCALE GENOMIC DNA]</scope>
    <source>
        <strain evidence="2">KCTC 42224</strain>
    </source>
</reference>
<evidence type="ECO:0000313" key="1">
    <source>
        <dbReference type="EMBL" id="MFC3673289.1"/>
    </source>
</evidence>
<evidence type="ECO:0000313" key="2">
    <source>
        <dbReference type="Proteomes" id="UP001595683"/>
    </source>
</evidence>
<keyword evidence="2" id="KW-1185">Reference proteome</keyword>
<dbReference type="RefSeq" id="WP_191323978.1">
    <property type="nucleotide sequence ID" value="NZ_BMZP01000006.1"/>
</dbReference>
<gene>
    <name evidence="1" type="ORF">ACFOOT_17850</name>
</gene>
<name>A0ABV7V7A3_9SPHN</name>
<sequence>MKPDILIDGMLSGTGLRDAVNGGYLRADFVGLPPLLAADIAEWQSKYESAHFAGFPESLVTRLDKEGLTILSRVQSELPDKVVGYFSNGKMKRLA</sequence>
<organism evidence="1 2">
    <name type="scientific">Novosphingobium pokkalii</name>
    <dbReference type="NCBI Taxonomy" id="1770194"/>
    <lineage>
        <taxon>Bacteria</taxon>
        <taxon>Pseudomonadati</taxon>
        <taxon>Pseudomonadota</taxon>
        <taxon>Alphaproteobacteria</taxon>
        <taxon>Sphingomonadales</taxon>
        <taxon>Sphingomonadaceae</taxon>
        <taxon>Novosphingobium</taxon>
    </lineage>
</organism>
<accession>A0ABV7V7A3</accession>
<proteinExistence type="predicted"/>
<dbReference type="Proteomes" id="UP001595683">
    <property type="component" value="Unassembled WGS sequence"/>
</dbReference>
<dbReference type="EMBL" id="JBHRYE010000041">
    <property type="protein sequence ID" value="MFC3673289.1"/>
    <property type="molecule type" value="Genomic_DNA"/>
</dbReference>
<protein>
    <submittedName>
        <fullName evidence="1">Uncharacterized protein</fullName>
    </submittedName>
</protein>
<comment type="caution">
    <text evidence="1">The sequence shown here is derived from an EMBL/GenBank/DDBJ whole genome shotgun (WGS) entry which is preliminary data.</text>
</comment>